<dbReference type="AlphaFoldDB" id="A0A229FXA8"/>
<dbReference type="GO" id="GO:0016811">
    <property type="term" value="F:hydrolase activity, acting on carbon-nitrogen (but not peptide) bonds, in linear amides"/>
    <property type="evidence" value="ECO:0007669"/>
    <property type="project" value="InterPro"/>
</dbReference>
<feature type="active site" description="Nucleophile" evidence="4">
    <location>
        <position position="283"/>
    </location>
</feature>
<dbReference type="InterPro" id="IPR014395">
    <property type="entry name" value="Pen/GL7ACA/AHL_acylase"/>
</dbReference>
<evidence type="ECO:0000256" key="3">
    <source>
        <dbReference type="ARBA" id="ARBA00023145"/>
    </source>
</evidence>
<evidence type="ECO:0000313" key="7">
    <source>
        <dbReference type="EMBL" id="OXL16482.1"/>
    </source>
</evidence>
<dbReference type="PANTHER" id="PTHR34218:SF4">
    <property type="entry name" value="ACYL-HOMOSERINE LACTONE ACYLASE QUIP"/>
    <property type="match status" value="1"/>
</dbReference>
<dbReference type="OrthoDB" id="9760084at2"/>
<keyword evidence="2" id="KW-0378">Hydrolase</keyword>
<protein>
    <submittedName>
        <fullName evidence="7">Penicillin amidase</fullName>
    </submittedName>
</protein>
<comment type="caution">
    <text evidence="7">The sequence shown here is derived from an EMBL/GenBank/DDBJ whole genome shotgun (WGS) entry which is preliminary data.</text>
</comment>
<dbReference type="Gene3D" id="1.10.439.10">
    <property type="entry name" value="Penicillin Amidohydrolase, domain 1"/>
    <property type="match status" value="1"/>
</dbReference>
<name>A0A229FXA8_9BURK</name>
<feature type="binding site" evidence="5">
    <location>
        <position position="355"/>
    </location>
    <ligand>
        <name>Ca(2+)</name>
        <dbReference type="ChEBI" id="CHEBI:29108"/>
    </ligand>
</feature>
<dbReference type="Gene3D" id="3.60.20.10">
    <property type="entry name" value="Glutamine Phosphoribosylpyrophosphate, subunit 1, domain 1"/>
    <property type="match status" value="1"/>
</dbReference>
<accession>A0A229FXA8</accession>
<dbReference type="EMBL" id="NJGG01000001">
    <property type="protein sequence ID" value="OXL16482.1"/>
    <property type="molecule type" value="Genomic_DNA"/>
</dbReference>
<keyword evidence="5" id="KW-0106">Calcium</keyword>
<organism evidence="7 8">
    <name type="scientific">Polynucleobacter cosmopolitanus</name>
    <dbReference type="NCBI Taxonomy" id="351345"/>
    <lineage>
        <taxon>Bacteria</taxon>
        <taxon>Pseudomonadati</taxon>
        <taxon>Pseudomonadota</taxon>
        <taxon>Betaproteobacteria</taxon>
        <taxon>Burkholderiales</taxon>
        <taxon>Burkholderiaceae</taxon>
        <taxon>Polynucleobacter</taxon>
    </lineage>
</organism>
<dbReference type="GO" id="GO:0017000">
    <property type="term" value="P:antibiotic biosynthetic process"/>
    <property type="evidence" value="ECO:0007669"/>
    <property type="project" value="InterPro"/>
</dbReference>
<dbReference type="Proteomes" id="UP000215188">
    <property type="component" value="Unassembled WGS sequence"/>
</dbReference>
<dbReference type="Pfam" id="PF01804">
    <property type="entry name" value="Penicil_amidase"/>
    <property type="match status" value="1"/>
</dbReference>
<keyword evidence="6" id="KW-0472">Membrane</keyword>
<keyword evidence="6" id="KW-0812">Transmembrane</keyword>
<dbReference type="InterPro" id="IPR043146">
    <property type="entry name" value="Penicillin_amidase_N_B-knob"/>
</dbReference>
<proteinExistence type="inferred from homology"/>
<dbReference type="InterPro" id="IPR029055">
    <property type="entry name" value="Ntn_hydrolases_N"/>
</dbReference>
<feature type="binding site" evidence="5">
    <location>
        <position position="199"/>
    </location>
    <ligand>
        <name>Ca(2+)</name>
        <dbReference type="ChEBI" id="CHEBI:29108"/>
    </ligand>
</feature>
<evidence type="ECO:0000256" key="2">
    <source>
        <dbReference type="ARBA" id="ARBA00022801"/>
    </source>
</evidence>
<keyword evidence="6" id="KW-1133">Transmembrane helix</keyword>
<keyword evidence="5" id="KW-0479">Metal-binding</keyword>
<sequence length="857" mass="95699">MYLGASNQRPRRRVFWRRLLLILVLLLISALSALVVYFLSTKDQLDAELITPGISAPVTIKFDEHALPHVLAASQEDAWHTLGFLHATERPWQMEFNRRLASGKLSEILGKDTVAIDKFMRTLGIRRAAEKQYENYPIEYKRHIQAYVEGVNEGFARLGWALPPEFMILGVKPSNWGPADSVAWSLMMALDLGGNWHKEFLRLEMSATLSTEQIWQVLPPYPGEAPATSVDFAKMYRDLGLFKEKPAAKTNSSSKGIEQGLATAPKAKEFLNFLPGGSEGIGSNNWAVAGNKTISGKPLLANDPHLGLTTPAIWYFAHIQAPKLNVIGATLPGIPGVVLGHNTHLAWSFTNTDPDVQDLYIEALDSNNPGRYKTSQGYENFVLREETIAIKGQEPFKFLTRETRHGPVISDAYQRAQDLINTDKFAISLRWTALEVANQTLKAGFQMNEAQNLEEFKSALKNYHAPMQNVVMADKDGQIAYRAAGVAPKRTKGKGLFGTAPALGWDAQYDWGPYFGKDELPKETNPSSSFIATANQRVHTANDPHPLTTDWHMPYRYQRIEQLISATDQHDVASMKAIQADALSLSAVDLIPLLQTANSTHKYANDAKTIIANFDGKMSVDSSGATIYNAWAHQLTRLMFADKLGKSFAIEYGKRDFRSGIHHIMKMHQAGNDQAAFWCDKPSTPEVETCENIIDEAFTLALEDLSKRMSGSPQSWKWGEVHVAVSEHRPFSKVSLLKNKFEITRPTPGDAFTVNLGFMDLGNATNPFTVNKGASMRVIYDLSNLDQSQFIYQTGQSGWVNSRHYSSYANAWAKQEYVPLTMNPNKIVHTSVLKPDLSIAAQNKKRLEKEAKEIKRK</sequence>
<dbReference type="InterPro" id="IPR002692">
    <property type="entry name" value="S45"/>
</dbReference>
<evidence type="ECO:0000256" key="6">
    <source>
        <dbReference type="SAM" id="Phobius"/>
    </source>
</evidence>
<feature type="binding site" evidence="5">
    <location>
        <position position="358"/>
    </location>
    <ligand>
        <name>Ca(2+)</name>
        <dbReference type="ChEBI" id="CHEBI:29108"/>
    </ligand>
</feature>
<evidence type="ECO:0000256" key="4">
    <source>
        <dbReference type="PIRSR" id="PIRSR001227-1"/>
    </source>
</evidence>
<dbReference type="RefSeq" id="WP_089515509.1">
    <property type="nucleotide sequence ID" value="NZ_NJGG01000001.1"/>
</dbReference>
<dbReference type="Gene3D" id="2.30.120.10">
    <property type="match status" value="1"/>
</dbReference>
<dbReference type="CDD" id="cd03747">
    <property type="entry name" value="Ntn_PGA_like"/>
    <property type="match status" value="1"/>
</dbReference>
<feature type="transmembrane region" description="Helical" evidence="6">
    <location>
        <begin position="20"/>
        <end position="39"/>
    </location>
</feature>
<dbReference type="GO" id="GO:0046872">
    <property type="term" value="F:metal ion binding"/>
    <property type="evidence" value="ECO:0007669"/>
    <property type="project" value="UniProtKB-KW"/>
</dbReference>
<evidence type="ECO:0000313" key="8">
    <source>
        <dbReference type="Proteomes" id="UP000215188"/>
    </source>
</evidence>
<comment type="similarity">
    <text evidence="1">Belongs to the peptidase S45 family.</text>
</comment>
<evidence type="ECO:0000256" key="1">
    <source>
        <dbReference type="ARBA" id="ARBA00006586"/>
    </source>
</evidence>
<evidence type="ECO:0000256" key="5">
    <source>
        <dbReference type="PIRSR" id="PIRSR001227-2"/>
    </source>
</evidence>
<dbReference type="InterPro" id="IPR043147">
    <property type="entry name" value="Penicillin_amidase_A-knob"/>
</dbReference>
<gene>
    <name evidence="7" type="ORF">AOC33_05360</name>
</gene>
<dbReference type="InterPro" id="IPR023343">
    <property type="entry name" value="Penicillin_amidase_dom1"/>
</dbReference>
<comment type="cofactor">
    <cofactor evidence="5">
        <name>Ca(2+)</name>
        <dbReference type="ChEBI" id="CHEBI:29108"/>
    </cofactor>
    <text evidence="5">Binds 1 Ca(2+) ion per dimer.</text>
</comment>
<keyword evidence="3" id="KW-0865">Zymogen</keyword>
<dbReference type="Gene3D" id="1.10.1400.10">
    <property type="match status" value="1"/>
</dbReference>
<dbReference type="SUPFAM" id="SSF56235">
    <property type="entry name" value="N-terminal nucleophile aminohydrolases (Ntn hydrolases)"/>
    <property type="match status" value="1"/>
</dbReference>
<dbReference type="PIRSF" id="PIRSF001227">
    <property type="entry name" value="Pen_acylase"/>
    <property type="match status" value="1"/>
</dbReference>
<reference evidence="7 8" key="1">
    <citation type="submission" date="2017-06" db="EMBL/GenBank/DDBJ databases">
        <title>Reclassification of a Polynucleobacter cosmopolitanus strain isolated from tropical Lake Victoria as Polynucleobacter victoriensis comb. nov.</title>
        <authorList>
            <person name="Hahn M.W."/>
        </authorList>
    </citation>
    <scope>NUCLEOTIDE SEQUENCE [LARGE SCALE GENOMIC DNA]</scope>
    <source>
        <strain evidence="7 8">MWH-MoIso2</strain>
    </source>
</reference>
<dbReference type="PANTHER" id="PTHR34218">
    <property type="entry name" value="PEPTIDASE S45 PENICILLIN AMIDASE"/>
    <property type="match status" value="1"/>
</dbReference>
<keyword evidence="8" id="KW-1185">Reference proteome</keyword>